<dbReference type="EMBL" id="VLNR01000011">
    <property type="protein sequence ID" value="TSE09820.1"/>
    <property type="molecule type" value="Genomic_DNA"/>
</dbReference>
<gene>
    <name evidence="2" type="ORF">FOF46_07335</name>
</gene>
<dbReference type="AlphaFoldDB" id="A0A554VN87"/>
<evidence type="ECO:0000259" key="1">
    <source>
        <dbReference type="Pfam" id="PF04965"/>
    </source>
</evidence>
<keyword evidence="3" id="KW-1185">Reference proteome</keyword>
<dbReference type="RefSeq" id="WP_143915999.1">
    <property type="nucleotide sequence ID" value="NZ_CANLFO010000001.1"/>
</dbReference>
<dbReference type="Gene3D" id="3.10.450.40">
    <property type="match status" value="1"/>
</dbReference>
<dbReference type="InterPro" id="IPR007048">
    <property type="entry name" value="IraD/Gp25-like"/>
</dbReference>
<dbReference type="Proteomes" id="UP000318833">
    <property type="component" value="Unassembled WGS sequence"/>
</dbReference>
<reference evidence="2 3" key="1">
    <citation type="submission" date="2019-07" db="EMBL/GenBank/DDBJ databases">
        <title>The draft genome sequence of Aquimarina algiphila M91.</title>
        <authorList>
            <person name="Meng X."/>
        </authorList>
    </citation>
    <scope>NUCLEOTIDE SEQUENCE [LARGE SCALE GENOMIC DNA]</scope>
    <source>
        <strain evidence="2 3">M91</strain>
    </source>
</reference>
<organism evidence="2 3">
    <name type="scientific">Aquimarina algiphila</name>
    <dbReference type="NCBI Taxonomy" id="2047982"/>
    <lineage>
        <taxon>Bacteria</taxon>
        <taxon>Pseudomonadati</taxon>
        <taxon>Bacteroidota</taxon>
        <taxon>Flavobacteriia</taxon>
        <taxon>Flavobacteriales</taxon>
        <taxon>Flavobacteriaceae</taxon>
        <taxon>Aquimarina</taxon>
    </lineage>
</organism>
<dbReference type="SUPFAM" id="SSF160719">
    <property type="entry name" value="gpW/gp25-like"/>
    <property type="match status" value="1"/>
</dbReference>
<name>A0A554VN87_9FLAO</name>
<dbReference type="OrthoDB" id="9802846at2"/>
<protein>
    <submittedName>
        <fullName evidence="2">GPW/gp25 family protein</fullName>
    </submittedName>
</protein>
<evidence type="ECO:0000313" key="2">
    <source>
        <dbReference type="EMBL" id="TSE09820.1"/>
    </source>
</evidence>
<proteinExistence type="predicted"/>
<sequence length="138" mass="15440">MDNKFLGNGWAFPPSFSGGGADVGLTSGEEDIKQSLQILLSTSLNERMMHPDFGCDLTQFLFEEMDQRFATELSNMVSRALLLHEPRIQVNAVDVADIDPEKGMVQIAVDYIVRTTNNRFNLVYPFYVNEAATVAFDL</sequence>
<accession>A0A554VN87</accession>
<comment type="caution">
    <text evidence="2">The sequence shown here is derived from an EMBL/GenBank/DDBJ whole genome shotgun (WGS) entry which is preliminary data.</text>
</comment>
<dbReference type="Pfam" id="PF04965">
    <property type="entry name" value="GPW_gp25"/>
    <property type="match status" value="1"/>
</dbReference>
<evidence type="ECO:0000313" key="3">
    <source>
        <dbReference type="Proteomes" id="UP000318833"/>
    </source>
</evidence>
<feature type="domain" description="IraD/Gp25-like" evidence="1">
    <location>
        <begin position="27"/>
        <end position="117"/>
    </location>
</feature>